<protein>
    <recommendedName>
        <fullName evidence="2">DUF72 domain-containing protein</fullName>
    </recommendedName>
</protein>
<reference evidence="1" key="1">
    <citation type="journal article" date="2014" name="Front. Microbiol.">
        <title>High frequency of phylogenetically diverse reductive dehalogenase-homologous genes in deep subseafloor sedimentary metagenomes.</title>
        <authorList>
            <person name="Kawai M."/>
            <person name="Futagami T."/>
            <person name="Toyoda A."/>
            <person name="Takaki Y."/>
            <person name="Nishi S."/>
            <person name="Hori S."/>
            <person name="Arai W."/>
            <person name="Tsubouchi T."/>
            <person name="Morono Y."/>
            <person name="Uchiyama I."/>
            <person name="Ito T."/>
            <person name="Fujiyama A."/>
            <person name="Inagaki F."/>
            <person name="Takami H."/>
        </authorList>
    </citation>
    <scope>NUCLEOTIDE SEQUENCE</scope>
    <source>
        <strain evidence="1">Expedition CK06-06</strain>
    </source>
</reference>
<dbReference type="InterPro" id="IPR036520">
    <property type="entry name" value="UPF0759_sf"/>
</dbReference>
<sequence>MSLYYYIGTSGWHYDHWRVRFYPEKLIKAKWLEFYAGHFTTVELNNSFYRLPSEAAFATWRDSSPANFTFAVKVSRFITHIKRLRNTEEAVDNFVGRARILDGKLGPLLYQLPPNMHRNDEVLESFLSILPRGLKHVVEFRHESWLDDKVFEILR</sequence>
<dbReference type="PANTHER" id="PTHR30348:SF4">
    <property type="entry name" value="DUF72 DOMAIN-CONTAINING PROTEIN"/>
    <property type="match status" value="1"/>
</dbReference>
<dbReference type="Pfam" id="PF01904">
    <property type="entry name" value="DUF72"/>
    <property type="match status" value="1"/>
</dbReference>
<feature type="non-terminal residue" evidence="1">
    <location>
        <position position="155"/>
    </location>
</feature>
<comment type="caution">
    <text evidence="1">The sequence shown here is derived from an EMBL/GenBank/DDBJ whole genome shotgun (WGS) entry which is preliminary data.</text>
</comment>
<dbReference type="AlphaFoldDB" id="X1P5C9"/>
<dbReference type="InterPro" id="IPR002763">
    <property type="entry name" value="DUF72"/>
</dbReference>
<evidence type="ECO:0000313" key="1">
    <source>
        <dbReference type="EMBL" id="GAI34250.1"/>
    </source>
</evidence>
<dbReference type="Gene3D" id="3.20.20.410">
    <property type="entry name" value="Protein of unknown function UPF0759"/>
    <property type="match status" value="1"/>
</dbReference>
<dbReference type="EMBL" id="BARV01025837">
    <property type="protein sequence ID" value="GAI34250.1"/>
    <property type="molecule type" value="Genomic_DNA"/>
</dbReference>
<organism evidence="1">
    <name type="scientific">marine sediment metagenome</name>
    <dbReference type="NCBI Taxonomy" id="412755"/>
    <lineage>
        <taxon>unclassified sequences</taxon>
        <taxon>metagenomes</taxon>
        <taxon>ecological metagenomes</taxon>
    </lineage>
</organism>
<evidence type="ECO:0008006" key="2">
    <source>
        <dbReference type="Google" id="ProtNLM"/>
    </source>
</evidence>
<accession>X1P5C9</accession>
<gene>
    <name evidence="1" type="ORF">S06H3_41858</name>
</gene>
<dbReference type="PANTHER" id="PTHR30348">
    <property type="entry name" value="UNCHARACTERIZED PROTEIN YECE"/>
    <property type="match status" value="1"/>
</dbReference>
<dbReference type="SUPFAM" id="SSF117396">
    <property type="entry name" value="TM1631-like"/>
    <property type="match status" value="1"/>
</dbReference>
<proteinExistence type="predicted"/>
<name>X1P5C9_9ZZZZ</name>